<dbReference type="OrthoDB" id="7774794at2"/>
<protein>
    <submittedName>
        <fullName evidence="2">Uncharacterized protein</fullName>
    </submittedName>
</protein>
<evidence type="ECO:0000313" key="2">
    <source>
        <dbReference type="EMBL" id="PSH56421.1"/>
    </source>
</evidence>
<accession>A0A2P7AQC1</accession>
<organism evidence="2 3">
    <name type="scientific">Phyllobacterium sophorae</name>
    <dbReference type="NCBI Taxonomy" id="1520277"/>
    <lineage>
        <taxon>Bacteria</taxon>
        <taxon>Pseudomonadati</taxon>
        <taxon>Pseudomonadota</taxon>
        <taxon>Alphaproteobacteria</taxon>
        <taxon>Hyphomicrobiales</taxon>
        <taxon>Phyllobacteriaceae</taxon>
        <taxon>Phyllobacterium</taxon>
    </lineage>
</organism>
<dbReference type="RefSeq" id="WP_106667612.1">
    <property type="nucleotide sequence ID" value="NZ_PGGM01000022.1"/>
</dbReference>
<dbReference type="EMBL" id="PGGM01000022">
    <property type="protein sequence ID" value="PSH56421.1"/>
    <property type="molecule type" value="Genomic_DNA"/>
</dbReference>
<gene>
    <name evidence="2" type="ORF">CU103_29575</name>
</gene>
<sequence>MAMMMMEPTKSSDNQSDRTRECKEALKPGFEYLAEQALSVGWDRNEVALALSELGEQLLQQTAETAGSEADIAIAKALFEIRKSLLTSH</sequence>
<reference evidence="3" key="1">
    <citation type="submission" date="2017-11" db="EMBL/GenBank/DDBJ databases">
        <authorList>
            <person name="Kuznetsova I."/>
            <person name="Sazanova A."/>
            <person name="Chirak E."/>
            <person name="Safronova V."/>
            <person name="Willems A."/>
        </authorList>
    </citation>
    <scope>NUCLEOTIDE SEQUENCE [LARGE SCALE GENOMIC DNA]</scope>
    <source>
        <strain evidence="3">CCBAU 03422</strain>
    </source>
</reference>
<proteinExistence type="predicted"/>
<comment type="caution">
    <text evidence="2">The sequence shown here is derived from an EMBL/GenBank/DDBJ whole genome shotgun (WGS) entry which is preliminary data.</text>
</comment>
<dbReference type="AlphaFoldDB" id="A0A2P7AQC1"/>
<dbReference type="Proteomes" id="UP000241764">
    <property type="component" value="Unassembled WGS sequence"/>
</dbReference>
<feature type="region of interest" description="Disordered" evidence="1">
    <location>
        <begin position="1"/>
        <end position="21"/>
    </location>
</feature>
<name>A0A2P7AQC1_9HYPH</name>
<keyword evidence="3" id="KW-1185">Reference proteome</keyword>
<evidence type="ECO:0000256" key="1">
    <source>
        <dbReference type="SAM" id="MobiDB-lite"/>
    </source>
</evidence>
<evidence type="ECO:0000313" key="3">
    <source>
        <dbReference type="Proteomes" id="UP000241764"/>
    </source>
</evidence>